<dbReference type="PROSITE" id="PS50893">
    <property type="entry name" value="ABC_TRANSPORTER_2"/>
    <property type="match status" value="1"/>
</dbReference>
<dbReference type="GeneID" id="58727117"/>
<dbReference type="SUPFAM" id="SSF52540">
    <property type="entry name" value="P-loop containing nucleoside triphosphate hydrolases"/>
    <property type="match status" value="1"/>
</dbReference>
<dbReference type="InterPro" id="IPR017871">
    <property type="entry name" value="ABC_transporter-like_CS"/>
</dbReference>
<dbReference type="InterPro" id="IPR027417">
    <property type="entry name" value="P-loop_NTPase"/>
</dbReference>
<dbReference type="RefSeq" id="WP_011316507.1">
    <property type="nucleotide sequence ID" value="NZ_JACKZP010000273.1"/>
</dbReference>
<feature type="domain" description="ABC transporter" evidence="5">
    <location>
        <begin position="2"/>
        <end position="208"/>
    </location>
</feature>
<keyword evidence="7" id="KW-1185">Reference proteome</keyword>
<dbReference type="PANTHER" id="PTHR43776:SF7">
    <property type="entry name" value="D,D-DIPEPTIDE TRANSPORT ATP-BINDING PROTEIN DDPF-RELATED"/>
    <property type="match status" value="1"/>
</dbReference>
<protein>
    <submittedName>
        <fullName evidence="6">ATP-binding cassette domain-containing protein</fullName>
    </submittedName>
</protein>
<evidence type="ECO:0000256" key="1">
    <source>
        <dbReference type="ARBA" id="ARBA00005417"/>
    </source>
</evidence>
<keyword evidence="6" id="KW-0614">Plasmid</keyword>
<comment type="similarity">
    <text evidence="1">Belongs to the ABC transporter superfamily.</text>
</comment>
<dbReference type="Pfam" id="PF00005">
    <property type="entry name" value="ABC_tran"/>
    <property type="match status" value="1"/>
</dbReference>
<dbReference type="InterPro" id="IPR003439">
    <property type="entry name" value="ABC_transporter-like_ATP-bd"/>
</dbReference>
<comment type="caution">
    <text evidence="6">The sequence shown here is derived from an EMBL/GenBank/DDBJ whole genome shotgun (WGS) entry which is preliminary data.</text>
</comment>
<evidence type="ECO:0000313" key="7">
    <source>
        <dbReference type="Proteomes" id="UP000570851"/>
    </source>
</evidence>
<evidence type="ECO:0000313" key="6">
    <source>
        <dbReference type="EMBL" id="MBC1305644.1"/>
    </source>
</evidence>
<dbReference type="Proteomes" id="UP000570851">
    <property type="component" value="Unassembled WGS sequence"/>
</dbReference>
<name>A0ABR6SGW9_ANAVA</name>
<keyword evidence="2" id="KW-0813">Transport</keyword>
<dbReference type="InterPro" id="IPR003593">
    <property type="entry name" value="AAA+_ATPase"/>
</dbReference>
<keyword evidence="3" id="KW-0547">Nucleotide-binding</keyword>
<evidence type="ECO:0000256" key="4">
    <source>
        <dbReference type="ARBA" id="ARBA00022840"/>
    </source>
</evidence>
<accession>A0ABR6SGW9</accession>
<dbReference type="SMART" id="SM00382">
    <property type="entry name" value="AAA"/>
    <property type="match status" value="1"/>
</dbReference>
<dbReference type="Gene3D" id="3.40.50.300">
    <property type="entry name" value="P-loop containing nucleotide triphosphate hydrolases"/>
    <property type="match status" value="1"/>
</dbReference>
<geneLocation type="plasmid" evidence="6">
    <name>pN2B-A</name>
</geneLocation>
<dbReference type="InterPro" id="IPR050319">
    <property type="entry name" value="ABC_transp_ATP-bind"/>
</dbReference>
<evidence type="ECO:0000256" key="3">
    <source>
        <dbReference type="ARBA" id="ARBA00022741"/>
    </source>
</evidence>
<dbReference type="PROSITE" id="PS00211">
    <property type="entry name" value="ABC_TRANSPORTER_1"/>
    <property type="match status" value="1"/>
</dbReference>
<dbReference type="PANTHER" id="PTHR43776">
    <property type="entry name" value="TRANSPORT ATP-BINDING PROTEIN"/>
    <property type="match status" value="1"/>
</dbReference>
<gene>
    <name evidence="6" type="ORF">GNE12_27530</name>
</gene>
<proteinExistence type="inferred from homology"/>
<dbReference type="EMBL" id="JACKZP010000273">
    <property type="protein sequence ID" value="MBC1305644.1"/>
    <property type="molecule type" value="Genomic_DNA"/>
</dbReference>
<organism evidence="6 7">
    <name type="scientific">Trichormus variabilis N2B</name>
    <dbReference type="NCBI Taxonomy" id="2681315"/>
    <lineage>
        <taxon>Bacteria</taxon>
        <taxon>Bacillati</taxon>
        <taxon>Cyanobacteriota</taxon>
        <taxon>Cyanophyceae</taxon>
        <taxon>Nostocales</taxon>
        <taxon>Nostocaceae</taxon>
        <taxon>Trichormus</taxon>
    </lineage>
</organism>
<sequence>MLKAEHLSFRHHSQQRWILQDFSLELAKGEVVGLTGASGLGKTTIGKLLAGYLQPTQGKVTCDGQPLPSSSYCPVQLIFQNPELAVNPRWRISKILAEGQPPSDDLLAALGIHQSWLNRYPHELSGGELQRIAVARSLNSHTRYLIADEMTAMLDANTQALIWQVVIKYAKEHEVGILVISHEVALLQRLCIHIIDLSQLTWGKYSGAM</sequence>
<reference evidence="6 7" key="1">
    <citation type="submission" date="2019-11" db="EMBL/GenBank/DDBJ databases">
        <title>Comparison of genomes from free-living endosymbiotic cyanobacteria isolated from Azolla.</title>
        <authorList>
            <person name="Thiel T."/>
            <person name="Pratte B."/>
        </authorList>
    </citation>
    <scope>NUCLEOTIDE SEQUENCE [LARGE SCALE GENOMIC DNA]</scope>
    <source>
        <strain evidence="6 7">N2B</strain>
        <plasmid evidence="6">pN2B-A</plasmid>
    </source>
</reference>
<dbReference type="GO" id="GO:0005524">
    <property type="term" value="F:ATP binding"/>
    <property type="evidence" value="ECO:0007669"/>
    <property type="project" value="UniProtKB-KW"/>
</dbReference>
<evidence type="ECO:0000259" key="5">
    <source>
        <dbReference type="PROSITE" id="PS50893"/>
    </source>
</evidence>
<evidence type="ECO:0000256" key="2">
    <source>
        <dbReference type="ARBA" id="ARBA00022448"/>
    </source>
</evidence>
<keyword evidence="4 6" id="KW-0067">ATP-binding</keyword>